<sequence>MGNIINIFACAEERTPKIPNKNEQEITQTDLDTVLLNMETAMFRD</sequence>
<protein>
    <submittedName>
        <fullName evidence="1">Uncharacterized protein</fullName>
    </submittedName>
</protein>
<organism evidence="1">
    <name type="scientific">viral metagenome</name>
    <dbReference type="NCBI Taxonomy" id="1070528"/>
    <lineage>
        <taxon>unclassified sequences</taxon>
        <taxon>metagenomes</taxon>
        <taxon>organismal metagenomes</taxon>
    </lineage>
</organism>
<name>A0A6C0DVV2_9ZZZZ</name>
<evidence type="ECO:0000313" key="1">
    <source>
        <dbReference type="EMBL" id="QHT20500.1"/>
    </source>
</evidence>
<dbReference type="EMBL" id="MN739678">
    <property type="protein sequence ID" value="QHT20500.1"/>
    <property type="molecule type" value="Genomic_DNA"/>
</dbReference>
<reference evidence="1" key="1">
    <citation type="journal article" date="2020" name="Nature">
        <title>Giant virus diversity and host interactions through global metagenomics.</title>
        <authorList>
            <person name="Schulz F."/>
            <person name="Roux S."/>
            <person name="Paez-Espino D."/>
            <person name="Jungbluth S."/>
            <person name="Walsh D.A."/>
            <person name="Denef V.J."/>
            <person name="McMahon K.D."/>
            <person name="Konstantinidis K.T."/>
            <person name="Eloe-Fadrosh E.A."/>
            <person name="Kyrpides N.C."/>
            <person name="Woyke T."/>
        </authorList>
    </citation>
    <scope>NUCLEOTIDE SEQUENCE</scope>
    <source>
        <strain evidence="1">GVMAG-M-3300023174-60</strain>
    </source>
</reference>
<accession>A0A6C0DVV2</accession>
<dbReference type="AlphaFoldDB" id="A0A6C0DVV2"/>
<proteinExistence type="predicted"/>